<evidence type="ECO:0000313" key="3">
    <source>
        <dbReference type="EMBL" id="QSQ18923.1"/>
    </source>
</evidence>
<dbReference type="EMBL" id="CP071090">
    <property type="protein sequence ID" value="QSQ18923.1"/>
    <property type="molecule type" value="Genomic_DNA"/>
</dbReference>
<dbReference type="Proteomes" id="UP000662747">
    <property type="component" value="Chromosome"/>
</dbReference>
<feature type="signal peptide" evidence="2">
    <location>
        <begin position="1"/>
        <end position="24"/>
    </location>
</feature>
<dbReference type="PROSITE" id="PS51257">
    <property type="entry name" value="PROKAR_LIPOPROTEIN"/>
    <property type="match status" value="1"/>
</dbReference>
<gene>
    <name evidence="3" type="ORF">JY651_26590</name>
</gene>
<accession>A0ABX7NRY4</accession>
<sequence>MRSFRTVLLLAACVLAGCATHLQEVPKSTPELSGPLTPDAARVLRANNVVISTGSTIPSFHLGYSGLFKAHAPMYFTTDSLLHALHSSYDAILSTVENHSLSPELGTLLTGLREGLARNTGGSPEARAELDFLLTVAESLLQGKVAAPVAGARQQEVAAWFNAAAAEGPCDGTRGGSGTPPPRPSAESRLYGPWPLKSIAQLDLSMLRPRGHYAQSPDLCRYFQATMWLGRAELRIARATETGWEVNRLALETVLLLDSLLTERTEEAWRRIDETTRTFVGPADSLSFPGLRRAAQAHGMKSVSTLGQLTDDVLIATLQPEAAQRIASGLRKTQVPGIDFLVLGQRYVFDSEVLSSVSYGALQAKRMMPSALDVGWAALRNPVALALLKPELERYHYRDALDAVARRGDEAGPERWQGSLNHLWLNALRGLSPDSKRDAHLPAVMRSEAWGRRLLNSQLSSWAELRHDTLLYAKHTVTLFALCEYPAAYVDPYPDFYRAVEKLAAQGGALAERLPMGDAEAQKRLVNYFERLGEVSFILREIAEREQQGQEMTAEQLDFMNHAVSFNGKEVGCDGSEHWEPGGWYADLYFNTGEVLTHRAVVADVHTQPTDEAGGAVGKVLHVGTGMPRLMTVTLDTGSGPRTYQGFVSTYLEETTRDFQRLNDEEWEHTLGARQDVPWMRDLIAP</sequence>
<evidence type="ECO:0000256" key="2">
    <source>
        <dbReference type="SAM" id="SignalP"/>
    </source>
</evidence>
<dbReference type="SMART" id="SM01325">
    <property type="entry name" value="DUF3160"/>
    <property type="match status" value="1"/>
</dbReference>
<dbReference type="InterPro" id="IPR022601">
    <property type="entry name" value="DUF3160"/>
</dbReference>
<keyword evidence="2" id="KW-0732">Signal</keyword>
<evidence type="ECO:0000313" key="4">
    <source>
        <dbReference type="Proteomes" id="UP000662747"/>
    </source>
</evidence>
<name>A0ABX7NRY4_9BACT</name>
<reference evidence="3 4" key="1">
    <citation type="submission" date="2021-02" db="EMBL/GenBank/DDBJ databases">
        <title>De Novo genome assembly of isolated myxobacteria.</title>
        <authorList>
            <person name="Stevens D.C."/>
        </authorList>
    </citation>
    <scope>NUCLEOTIDE SEQUENCE [LARGE SCALE GENOMIC DNA]</scope>
    <source>
        <strain evidence="4">SCPEA02</strain>
    </source>
</reference>
<dbReference type="RefSeq" id="WP_206720511.1">
    <property type="nucleotide sequence ID" value="NZ_CP071090.1"/>
</dbReference>
<protein>
    <submittedName>
        <fullName evidence="3">DUF3160 domain-containing protein</fullName>
    </submittedName>
</protein>
<dbReference type="Pfam" id="PF11369">
    <property type="entry name" value="DUF3160"/>
    <property type="match status" value="1"/>
</dbReference>
<feature type="chain" id="PRO_5045894717" evidence="2">
    <location>
        <begin position="25"/>
        <end position="686"/>
    </location>
</feature>
<proteinExistence type="predicted"/>
<evidence type="ECO:0000256" key="1">
    <source>
        <dbReference type="SAM" id="MobiDB-lite"/>
    </source>
</evidence>
<organism evidence="3 4">
    <name type="scientific">Pyxidicoccus parkwayensis</name>
    <dbReference type="NCBI Taxonomy" id="2813578"/>
    <lineage>
        <taxon>Bacteria</taxon>
        <taxon>Pseudomonadati</taxon>
        <taxon>Myxococcota</taxon>
        <taxon>Myxococcia</taxon>
        <taxon>Myxococcales</taxon>
        <taxon>Cystobacterineae</taxon>
        <taxon>Myxococcaceae</taxon>
        <taxon>Pyxidicoccus</taxon>
    </lineage>
</organism>
<keyword evidence="4" id="KW-1185">Reference proteome</keyword>
<feature type="region of interest" description="Disordered" evidence="1">
    <location>
        <begin position="169"/>
        <end position="190"/>
    </location>
</feature>